<comment type="subcellular location">
    <subcellularLocation>
        <location evidence="1">Cytoplasm</location>
    </subcellularLocation>
</comment>
<dbReference type="InterPro" id="IPR011989">
    <property type="entry name" value="ARM-like"/>
</dbReference>
<evidence type="ECO:0000256" key="2">
    <source>
        <dbReference type="ARBA" id="ARBA00022448"/>
    </source>
</evidence>
<name>A0AAV6TK08_9ARAC</name>
<dbReference type="Gene3D" id="1.25.10.10">
    <property type="entry name" value="Leucine-rich Repeat Variant"/>
    <property type="match status" value="1"/>
</dbReference>
<evidence type="ECO:0000313" key="8">
    <source>
        <dbReference type="Proteomes" id="UP000827092"/>
    </source>
</evidence>
<dbReference type="InterPro" id="IPR016024">
    <property type="entry name" value="ARM-type_fold"/>
</dbReference>
<dbReference type="GO" id="GO:0005634">
    <property type="term" value="C:nucleus"/>
    <property type="evidence" value="ECO:0007669"/>
    <property type="project" value="UniProtKB-SubCell"/>
</dbReference>
<feature type="region of interest" description="Disordered" evidence="6">
    <location>
        <begin position="216"/>
        <end position="235"/>
    </location>
</feature>
<keyword evidence="4" id="KW-0677">Repeat</keyword>
<evidence type="ECO:0000313" key="7">
    <source>
        <dbReference type="EMBL" id="KAG8172275.1"/>
    </source>
</evidence>
<keyword evidence="3" id="KW-0963">Cytoplasm</keyword>
<proteinExistence type="predicted"/>
<keyword evidence="2" id="KW-0813">Transport</keyword>
<dbReference type="AlphaFoldDB" id="A0AAV6TK08"/>
<evidence type="ECO:0000256" key="6">
    <source>
        <dbReference type="SAM" id="MobiDB-lite"/>
    </source>
</evidence>
<reference evidence="7 8" key="1">
    <citation type="journal article" date="2022" name="Nat. Ecol. Evol.">
        <title>A masculinizing supergene underlies an exaggerated male reproductive morph in a spider.</title>
        <authorList>
            <person name="Hendrickx F."/>
            <person name="De Corte Z."/>
            <person name="Sonet G."/>
            <person name="Van Belleghem S.M."/>
            <person name="Kostlbacher S."/>
            <person name="Vangestel C."/>
        </authorList>
    </citation>
    <scope>NUCLEOTIDE SEQUENCE [LARGE SCALE GENOMIC DNA]</scope>
    <source>
        <strain evidence="7">W744_W776</strain>
    </source>
</reference>
<dbReference type="SUPFAM" id="SSF48371">
    <property type="entry name" value="ARM repeat"/>
    <property type="match status" value="1"/>
</dbReference>
<dbReference type="Proteomes" id="UP000827092">
    <property type="component" value="Unassembled WGS sequence"/>
</dbReference>
<protein>
    <submittedName>
        <fullName evidence="7">Uncharacterized protein</fullName>
    </submittedName>
</protein>
<dbReference type="GO" id="GO:0006606">
    <property type="term" value="P:protein import into nucleus"/>
    <property type="evidence" value="ECO:0007669"/>
    <property type="project" value="InterPro"/>
</dbReference>
<accession>A0AAV6TK08</accession>
<dbReference type="GO" id="GO:0005737">
    <property type="term" value="C:cytoplasm"/>
    <property type="evidence" value="ECO:0007669"/>
    <property type="project" value="UniProtKB-SubCell"/>
</dbReference>
<dbReference type="PANTHER" id="PTHR10527">
    <property type="entry name" value="IMPORTIN BETA"/>
    <property type="match status" value="1"/>
</dbReference>
<evidence type="ECO:0000256" key="5">
    <source>
        <dbReference type="ARBA" id="ARBA00022927"/>
    </source>
</evidence>
<evidence type="ECO:0000256" key="1">
    <source>
        <dbReference type="ARBA" id="ARBA00004496"/>
    </source>
</evidence>
<dbReference type="Pfam" id="PF02985">
    <property type="entry name" value="HEAT"/>
    <property type="match status" value="1"/>
</dbReference>
<dbReference type="InterPro" id="IPR040122">
    <property type="entry name" value="Importin_beta"/>
</dbReference>
<sequence length="235" mass="26258">DPEVLVSQSNDILTAIVHGIRKDEPSDHVKLAATTALLNSLEFTKANFEKESERHFIMQVVCEATQSTDTKVRVAALQCLVKIMSLYYQYMEAYMGPALFAITMEAMKSDIDEVALQGIEFWSNVCDEEVDLDIEAAEASDQGRPPTRTSRFYAKGALQYLVPILMQSLTKQDEHDDDDDWVPSKAAGVCLMLMAACVLVGQERFFRRYPGRGRPKFGAVPEKYESADKELSADG</sequence>
<gene>
    <name evidence="7" type="ORF">JTE90_011583</name>
</gene>
<feature type="non-terminal residue" evidence="7">
    <location>
        <position position="1"/>
    </location>
</feature>
<keyword evidence="8" id="KW-1185">Reference proteome</keyword>
<feature type="compositionally biased region" description="Basic and acidic residues" evidence="6">
    <location>
        <begin position="222"/>
        <end position="235"/>
    </location>
</feature>
<dbReference type="EMBL" id="JAFNEN010002897">
    <property type="protein sequence ID" value="KAG8172275.1"/>
    <property type="molecule type" value="Genomic_DNA"/>
</dbReference>
<evidence type="ECO:0000256" key="4">
    <source>
        <dbReference type="ARBA" id="ARBA00022737"/>
    </source>
</evidence>
<dbReference type="InterPro" id="IPR000357">
    <property type="entry name" value="HEAT"/>
</dbReference>
<keyword evidence="5" id="KW-0653">Protein transport</keyword>
<organism evidence="7 8">
    <name type="scientific">Oedothorax gibbosus</name>
    <dbReference type="NCBI Taxonomy" id="931172"/>
    <lineage>
        <taxon>Eukaryota</taxon>
        <taxon>Metazoa</taxon>
        <taxon>Ecdysozoa</taxon>
        <taxon>Arthropoda</taxon>
        <taxon>Chelicerata</taxon>
        <taxon>Arachnida</taxon>
        <taxon>Araneae</taxon>
        <taxon>Araneomorphae</taxon>
        <taxon>Entelegynae</taxon>
        <taxon>Araneoidea</taxon>
        <taxon>Linyphiidae</taxon>
        <taxon>Erigoninae</taxon>
        <taxon>Oedothorax</taxon>
    </lineage>
</organism>
<evidence type="ECO:0000256" key="3">
    <source>
        <dbReference type="ARBA" id="ARBA00022490"/>
    </source>
</evidence>
<comment type="caution">
    <text evidence="7">The sequence shown here is derived from an EMBL/GenBank/DDBJ whole genome shotgun (WGS) entry which is preliminary data.</text>
</comment>